<dbReference type="Pfam" id="PF01593">
    <property type="entry name" value="Amino_oxidase"/>
    <property type="match status" value="1"/>
</dbReference>
<dbReference type="Pfam" id="PF01266">
    <property type="entry name" value="DAO"/>
    <property type="match status" value="1"/>
</dbReference>
<evidence type="ECO:0000313" key="4">
    <source>
        <dbReference type="EMBL" id="MUF06319.1"/>
    </source>
</evidence>
<dbReference type="Gene3D" id="3.90.660.60">
    <property type="match status" value="1"/>
</dbReference>
<dbReference type="InterPro" id="IPR002937">
    <property type="entry name" value="Amino_oxidase"/>
</dbReference>
<feature type="domain" description="FAD dependent oxidoreductase" evidence="2">
    <location>
        <begin position="69"/>
        <end position="101"/>
    </location>
</feature>
<keyword evidence="5" id="KW-1185">Reference proteome</keyword>
<evidence type="ECO:0000256" key="1">
    <source>
        <dbReference type="ARBA" id="ARBA00023002"/>
    </source>
</evidence>
<dbReference type="Proteomes" id="UP000438196">
    <property type="component" value="Unassembled WGS sequence"/>
</dbReference>
<name>A0A6I3WGH4_9PSED</name>
<comment type="caution">
    <text evidence="4">The sequence shown here is derived from an EMBL/GenBank/DDBJ whole genome shotgun (WGS) entry which is preliminary data.</text>
</comment>
<evidence type="ECO:0000259" key="3">
    <source>
        <dbReference type="Pfam" id="PF01593"/>
    </source>
</evidence>
<evidence type="ECO:0000259" key="2">
    <source>
        <dbReference type="Pfam" id="PF01266"/>
    </source>
</evidence>
<dbReference type="InterPro" id="IPR006076">
    <property type="entry name" value="FAD-dep_OxRdtase"/>
</dbReference>
<dbReference type="GO" id="GO:0016491">
    <property type="term" value="F:oxidoreductase activity"/>
    <property type="evidence" value="ECO:0007669"/>
    <property type="project" value="UniProtKB-KW"/>
</dbReference>
<dbReference type="Gene3D" id="3.50.50.60">
    <property type="entry name" value="FAD/NAD(P)-binding domain"/>
    <property type="match status" value="1"/>
</dbReference>
<dbReference type="AlphaFoldDB" id="A0A6I3WGH4"/>
<proteinExistence type="predicted"/>
<reference evidence="4 5" key="1">
    <citation type="submission" date="2019-11" db="EMBL/GenBank/DDBJ databases">
        <title>Pseudomonas karstica sp. nov. and Pseudomonas spelaei sp. nov. from karst caves.</title>
        <authorList>
            <person name="Zeman M."/>
        </authorList>
    </citation>
    <scope>NUCLEOTIDE SEQUENCE [LARGE SCALE GENOMIC DNA]</scope>
    <source>
        <strain evidence="4 5">CCM 7893</strain>
    </source>
</reference>
<dbReference type="RefSeq" id="WP_155584538.1">
    <property type="nucleotide sequence ID" value="NZ_JBHSTH010000003.1"/>
</dbReference>
<dbReference type="PRINTS" id="PR00419">
    <property type="entry name" value="ADXRDTASE"/>
</dbReference>
<keyword evidence="1" id="KW-0560">Oxidoreductase</keyword>
<organism evidence="4 5">
    <name type="scientific">Pseudomonas spelaei</name>
    <dbReference type="NCBI Taxonomy" id="1055469"/>
    <lineage>
        <taxon>Bacteria</taxon>
        <taxon>Pseudomonadati</taxon>
        <taxon>Pseudomonadota</taxon>
        <taxon>Gammaproteobacteria</taxon>
        <taxon>Pseudomonadales</taxon>
        <taxon>Pseudomonadaceae</taxon>
        <taxon>Pseudomonas</taxon>
    </lineage>
</organism>
<accession>A0A6I3WGH4</accession>
<protein>
    <submittedName>
        <fullName evidence="4">FAD-dependent oxidoreductase</fullName>
    </submittedName>
</protein>
<gene>
    <name evidence="4" type="ORF">GNF76_18365</name>
</gene>
<dbReference type="OrthoDB" id="311718at2"/>
<feature type="domain" description="Amine oxidase" evidence="3">
    <location>
        <begin position="114"/>
        <end position="395"/>
    </location>
</feature>
<evidence type="ECO:0000313" key="5">
    <source>
        <dbReference type="Proteomes" id="UP000438196"/>
    </source>
</evidence>
<dbReference type="EMBL" id="WNNK01000015">
    <property type="protein sequence ID" value="MUF06319.1"/>
    <property type="molecule type" value="Genomic_DNA"/>
</dbReference>
<dbReference type="SUPFAM" id="SSF51905">
    <property type="entry name" value="FAD/NAD(P)-binding domain"/>
    <property type="match status" value="1"/>
</dbReference>
<dbReference type="InterPro" id="IPR036188">
    <property type="entry name" value="FAD/NAD-bd_sf"/>
</dbReference>
<sequence>MSWFPSLGALGGSSGARIQAGPQTIGQLKSGTSRLVDAYPYDYANILRASSPESGWLAQPLTGAEKDARVIVIGAGMSGLLTARELLRAGLNVVLYERNQLEDADADWHRYSYGRARSFVRKLQPDTVCELGAMRFPAKAKVTWEMFGDVLGEDTLLDLFPNPGIVPTILCKDGVTYPWMAGSNQAPDLPAQFMTVSLDVRNAINAIEGGGSTILEILALLERPQLSSEEEKHIQDFWISMIQRFDKLSLGDWIQEYVSDPKGWTPEQMSIFVNLGFGTGGMGSMFPMGFLEMLRIWLWDYLDEYALPPGVGVGTVAHALLSKLKTEFGANGKNTFTLHERHEVQELGLFLTPDELSAKPGVLVRDLNGQGIEGATLVPVHADYVVVAVPHTSMLTMMSLASELSYPRNGTRVEISFDGKRYGFYSYFEKSWSENYDSRIAPLKNAIARLNMMNAGKSFYVTPQAPWAVGSVLADSWQHIDNRPVRCVLSEGWTRASYYIPALAENQNGPVAALLSYTWGLDSNKARSVLDVAPSRENGTADIPMFTEKPAWFGPGYSREWWRSYRASAAVLPYIQITPHQVRTTEYFNSILGNAQSDPNAVGIDWQDQPGATGAFKLDAAGDFATSNALCNLHLFTQDPGFNISARDRTYQKIFLSSDSASNYPGWCEGAFMSGMNAAIGVLANINQNKLKPEPAQLLQGNPLATVNRLIPLKPYVRQP</sequence>